<protein>
    <submittedName>
        <fullName evidence="1">Uncharacterized protein</fullName>
    </submittedName>
</protein>
<dbReference type="Proteomes" id="UP001085076">
    <property type="component" value="Miscellaneous, Linkage group lg09"/>
</dbReference>
<keyword evidence="2" id="KW-1185">Reference proteome</keyword>
<dbReference type="EMBL" id="JAGGNH010000009">
    <property type="protein sequence ID" value="KAJ0963053.1"/>
    <property type="molecule type" value="Genomic_DNA"/>
</dbReference>
<proteinExistence type="predicted"/>
<evidence type="ECO:0000313" key="2">
    <source>
        <dbReference type="Proteomes" id="UP001085076"/>
    </source>
</evidence>
<reference evidence="1" key="2">
    <citation type="journal article" date="2022" name="Hortic Res">
        <title>The genome of Dioscorea zingiberensis sheds light on the biosynthesis, origin and evolution of the medicinally important diosgenin saponins.</title>
        <authorList>
            <person name="Li Y."/>
            <person name="Tan C."/>
            <person name="Li Z."/>
            <person name="Guo J."/>
            <person name="Li S."/>
            <person name="Chen X."/>
            <person name="Wang C."/>
            <person name="Dai X."/>
            <person name="Yang H."/>
            <person name="Song W."/>
            <person name="Hou L."/>
            <person name="Xu J."/>
            <person name="Tong Z."/>
            <person name="Xu A."/>
            <person name="Yuan X."/>
            <person name="Wang W."/>
            <person name="Yang Q."/>
            <person name="Chen L."/>
            <person name="Sun Z."/>
            <person name="Wang K."/>
            <person name="Pan B."/>
            <person name="Chen J."/>
            <person name="Bao Y."/>
            <person name="Liu F."/>
            <person name="Qi X."/>
            <person name="Gang D.R."/>
            <person name="Wen J."/>
            <person name="Li J."/>
        </authorList>
    </citation>
    <scope>NUCLEOTIDE SEQUENCE</scope>
    <source>
        <strain evidence="1">Dzin_1.0</strain>
    </source>
</reference>
<dbReference type="AlphaFoldDB" id="A0A9D5BYJ6"/>
<reference evidence="1" key="1">
    <citation type="submission" date="2021-03" db="EMBL/GenBank/DDBJ databases">
        <authorList>
            <person name="Li Z."/>
            <person name="Yang C."/>
        </authorList>
    </citation>
    <scope>NUCLEOTIDE SEQUENCE</scope>
    <source>
        <strain evidence="1">Dzin_1.0</strain>
        <tissue evidence="1">Leaf</tissue>
    </source>
</reference>
<organism evidence="1 2">
    <name type="scientific">Dioscorea zingiberensis</name>
    <dbReference type="NCBI Taxonomy" id="325984"/>
    <lineage>
        <taxon>Eukaryota</taxon>
        <taxon>Viridiplantae</taxon>
        <taxon>Streptophyta</taxon>
        <taxon>Embryophyta</taxon>
        <taxon>Tracheophyta</taxon>
        <taxon>Spermatophyta</taxon>
        <taxon>Magnoliopsida</taxon>
        <taxon>Liliopsida</taxon>
        <taxon>Dioscoreales</taxon>
        <taxon>Dioscoreaceae</taxon>
        <taxon>Dioscorea</taxon>
    </lineage>
</organism>
<evidence type="ECO:0000313" key="1">
    <source>
        <dbReference type="EMBL" id="KAJ0963053.1"/>
    </source>
</evidence>
<accession>A0A9D5BYJ6</accession>
<name>A0A9D5BYJ6_9LILI</name>
<gene>
    <name evidence="1" type="ORF">J5N97_028175</name>
</gene>
<sequence length="190" mass="20492">MQGRMWEQSGFFLSGSRFSRSSSSAVATAADEDARAPLLLLRRYREGNLRKDGGLKAERHVAKRRLETHAVEHPYEKVRRFNVVVDDLLAVEVGKAGEHLPGDIKEGFRADEATVEGAAVHALEEDLYLVRAVFEPVALDDVVVIGGAEDVDLVADLAAYGVVVVPVDDLQGVDHLGGLMADHTHGAVGA</sequence>
<comment type="caution">
    <text evidence="1">The sequence shown here is derived from an EMBL/GenBank/DDBJ whole genome shotgun (WGS) entry which is preliminary data.</text>
</comment>